<dbReference type="HOGENOM" id="CLU_1889470_0_0_1"/>
<evidence type="ECO:0000313" key="2">
    <source>
        <dbReference type="EnsemblPlants" id="PGSC0003DMT400095029"/>
    </source>
</evidence>
<dbReference type="EnsemblPlants" id="PGSC0003DMT400095029">
    <property type="protein sequence ID" value="PGSC0003DMT400095029"/>
    <property type="gene ID" value="PGSC0003DMG400044600"/>
</dbReference>
<dbReference type="InParanoid" id="M1DVF0"/>
<protein>
    <recommendedName>
        <fullName evidence="1">Putative plant transposon protein domain-containing protein</fullName>
    </recommendedName>
</protein>
<dbReference type="Pfam" id="PF20167">
    <property type="entry name" value="Transposase_32"/>
    <property type="match status" value="1"/>
</dbReference>
<sequence>MFEIFTKPRGSYIPSWVREFYVEYGKLVPKGKKKANSFKPVDHVVVRGRKAKCSSTDINEVIVYTMNVIHYFVDKIQKITLDDLKGWLAPLIFYITPPWIEAGVPIEKKVLNVATRYWFGFFSNTLMSSQNESIL</sequence>
<dbReference type="PaxDb" id="4113-PGSC0003DMT400095029"/>
<accession>M1DVF0</accession>
<dbReference type="InterPro" id="IPR046796">
    <property type="entry name" value="Transposase_32_dom"/>
</dbReference>
<evidence type="ECO:0000313" key="3">
    <source>
        <dbReference type="Proteomes" id="UP000011115"/>
    </source>
</evidence>
<name>M1DVF0_SOLTU</name>
<dbReference type="PANTHER" id="PTHR33180">
    <property type="entry name" value="PHOTOSYSTEM II CP43 REACTION CENTER PROTEIN"/>
    <property type="match status" value="1"/>
</dbReference>
<dbReference type="AlphaFoldDB" id="M1DVF0"/>
<feature type="domain" description="Putative plant transposon protein" evidence="1">
    <location>
        <begin position="2"/>
        <end position="134"/>
    </location>
</feature>
<dbReference type="PANTHER" id="PTHR33180:SF31">
    <property type="entry name" value="POLYPROTEIN PROTEIN"/>
    <property type="match status" value="1"/>
</dbReference>
<proteinExistence type="predicted"/>
<reference evidence="2" key="2">
    <citation type="submission" date="2015-06" db="UniProtKB">
        <authorList>
            <consortium name="EnsemblPlants"/>
        </authorList>
    </citation>
    <scope>IDENTIFICATION</scope>
    <source>
        <strain evidence="2">DM1-3 516 R44</strain>
    </source>
</reference>
<dbReference type="GO" id="GO:0009523">
    <property type="term" value="C:photosystem II"/>
    <property type="evidence" value="ECO:0000318"/>
    <property type="project" value="GO_Central"/>
</dbReference>
<organism evidence="2 3">
    <name type="scientific">Solanum tuberosum</name>
    <name type="common">Potato</name>
    <dbReference type="NCBI Taxonomy" id="4113"/>
    <lineage>
        <taxon>Eukaryota</taxon>
        <taxon>Viridiplantae</taxon>
        <taxon>Streptophyta</taxon>
        <taxon>Embryophyta</taxon>
        <taxon>Tracheophyta</taxon>
        <taxon>Spermatophyta</taxon>
        <taxon>Magnoliopsida</taxon>
        <taxon>eudicotyledons</taxon>
        <taxon>Gunneridae</taxon>
        <taxon>Pentapetalae</taxon>
        <taxon>asterids</taxon>
        <taxon>lamiids</taxon>
        <taxon>Solanales</taxon>
        <taxon>Solanaceae</taxon>
        <taxon>Solanoideae</taxon>
        <taxon>Solaneae</taxon>
        <taxon>Solanum</taxon>
    </lineage>
</organism>
<dbReference type="Proteomes" id="UP000011115">
    <property type="component" value="Unassembled WGS sequence"/>
</dbReference>
<reference evidence="3" key="1">
    <citation type="journal article" date="2011" name="Nature">
        <title>Genome sequence and analysis of the tuber crop potato.</title>
        <authorList>
            <consortium name="The Potato Genome Sequencing Consortium"/>
        </authorList>
    </citation>
    <scope>NUCLEOTIDE SEQUENCE [LARGE SCALE GENOMIC DNA]</scope>
    <source>
        <strain evidence="3">cv. DM1-3 516 R44</strain>
    </source>
</reference>
<dbReference type="Gramene" id="PGSC0003DMT400095029">
    <property type="protein sequence ID" value="PGSC0003DMT400095029"/>
    <property type="gene ID" value="PGSC0003DMG400044600"/>
</dbReference>
<dbReference type="GO" id="GO:0009579">
    <property type="term" value="C:thylakoid"/>
    <property type="evidence" value="ECO:0000318"/>
    <property type="project" value="GO_Central"/>
</dbReference>
<keyword evidence="3" id="KW-1185">Reference proteome</keyword>
<evidence type="ECO:0000259" key="1">
    <source>
        <dbReference type="Pfam" id="PF20167"/>
    </source>
</evidence>